<dbReference type="Pfam" id="PF10229">
    <property type="entry name" value="MMADHC"/>
    <property type="match status" value="1"/>
</dbReference>
<name>A0A2P6VLT9_9CHLO</name>
<dbReference type="InterPro" id="IPR019362">
    <property type="entry name" value="MMADHC"/>
</dbReference>
<gene>
    <name evidence="2" type="ORF">C2E20_1927</name>
</gene>
<dbReference type="Proteomes" id="UP000239649">
    <property type="component" value="Unassembled WGS sequence"/>
</dbReference>
<accession>A0A2P6VLT9</accession>
<reference evidence="2 3" key="1">
    <citation type="journal article" date="2018" name="Plant J.">
        <title>Genome sequences of Chlorella sorokiniana UTEX 1602 and Micractinium conductrix SAG 241.80: implications to maltose excretion by a green alga.</title>
        <authorList>
            <person name="Arriola M.B."/>
            <person name="Velmurugan N."/>
            <person name="Zhang Y."/>
            <person name="Plunkett M.H."/>
            <person name="Hondzo H."/>
            <person name="Barney B.M."/>
        </authorList>
    </citation>
    <scope>NUCLEOTIDE SEQUENCE [LARGE SCALE GENOMIC DNA]</scope>
    <source>
        <strain evidence="2 3">SAG 241.80</strain>
    </source>
</reference>
<organism evidence="2 3">
    <name type="scientific">Micractinium conductrix</name>
    <dbReference type="NCBI Taxonomy" id="554055"/>
    <lineage>
        <taxon>Eukaryota</taxon>
        <taxon>Viridiplantae</taxon>
        <taxon>Chlorophyta</taxon>
        <taxon>core chlorophytes</taxon>
        <taxon>Trebouxiophyceae</taxon>
        <taxon>Chlorellales</taxon>
        <taxon>Chlorellaceae</taxon>
        <taxon>Chlorella clade</taxon>
        <taxon>Micractinium</taxon>
    </lineage>
</organism>
<dbReference type="OrthoDB" id="10263782at2759"/>
<evidence type="ECO:0000256" key="1">
    <source>
        <dbReference type="SAM" id="MobiDB-lite"/>
    </source>
</evidence>
<dbReference type="PANTHER" id="PTHR13192:SF3">
    <property type="entry name" value="COBALAMIN TRAFFICKING PROTEIN CBLD"/>
    <property type="match status" value="1"/>
</dbReference>
<keyword evidence="3" id="KW-1185">Reference proteome</keyword>
<dbReference type="AlphaFoldDB" id="A0A2P6VLT9"/>
<protein>
    <submittedName>
        <fullName evidence="2">Methylmalonic aciduria and homocystinuria type D mitochondrial</fullName>
    </submittedName>
</protein>
<dbReference type="PANTHER" id="PTHR13192">
    <property type="entry name" value="MY011 PROTEIN"/>
    <property type="match status" value="1"/>
</dbReference>
<proteinExistence type="predicted"/>
<sequence>MLVIPTCQHAQVDLVQMGEKVETEKDRLLERFVEFAKVVCERLAAAGHWADYIDPCSGLPMINRATNAVYGEVEALVTLLGYKTQNAGCCKIILHPCWGSSVYPASLFAKAPVAAAQGQAAEEGMVGRRLLQAAMGLAEVPVELPGAVLPAPSVEAAVIGGRKLLQDALELSPGEDLMASPPGAEVEQLFLPEGGEGGRKLLQEGTIPFGAAMAIPATLLPAPSVEGVESVESEGGRKLLQATQPGRKLLQPAEPDTRQELLPEEQAEGERALLPEEVTAPAPEVLPAGGRKLLQALNPEVVAVIGAPTAEVLTGGVEAVTGGAGKRKLLQDVLGVGEMPEEMPAAVLAAPATETAGVGGRKLLQAATEGGEPLASPSPQMAEGGAPLGQGGESMGLGLPTQAAGPATETQAGRKLLQALEAAPASALLVAPAVETALTPREAALLAPVVEAIAAAVPAAETTARTGGLRKLQQAGAARGVETSIYVAPAAETAISPREAALLAPVAEAIAAAAPAAEAGAARRATAALAPVPEIVAPVPATEVAQTGIAAGLAAGALFAPAAEPAAAAGGAFAPVPEIVAAVPAPEVAQTGIQAGFAAGQGQGGSRKLQQAGVTTPASALLVAPAVETALTPREAALLAPLVEAIAAAVPAAETTVRTAGLP</sequence>
<dbReference type="GO" id="GO:0009235">
    <property type="term" value="P:cobalamin metabolic process"/>
    <property type="evidence" value="ECO:0007669"/>
    <property type="project" value="InterPro"/>
</dbReference>
<dbReference type="EMBL" id="LHPF02000003">
    <property type="protein sequence ID" value="PSC75053.1"/>
    <property type="molecule type" value="Genomic_DNA"/>
</dbReference>
<evidence type="ECO:0000313" key="3">
    <source>
        <dbReference type="Proteomes" id="UP000239649"/>
    </source>
</evidence>
<comment type="caution">
    <text evidence="2">The sequence shown here is derived from an EMBL/GenBank/DDBJ whole genome shotgun (WGS) entry which is preliminary data.</text>
</comment>
<evidence type="ECO:0000313" key="2">
    <source>
        <dbReference type="EMBL" id="PSC75053.1"/>
    </source>
</evidence>
<feature type="region of interest" description="Disordered" evidence="1">
    <location>
        <begin position="366"/>
        <end position="410"/>
    </location>
</feature>
<dbReference type="STRING" id="554055.A0A2P6VLT9"/>
<feature type="compositionally biased region" description="Gly residues" evidence="1">
    <location>
        <begin position="386"/>
        <end position="395"/>
    </location>
</feature>